<feature type="domain" description="Retrotransposon gag" evidence="2">
    <location>
        <begin position="66"/>
        <end position="131"/>
    </location>
</feature>
<evidence type="ECO:0000256" key="1">
    <source>
        <dbReference type="SAM" id="MobiDB-lite"/>
    </source>
</evidence>
<dbReference type="GeneID" id="107001202"/>
<sequence length="264" mass="29797">MLIQAVTNLVGQPRGARQEGANTLRIQELLRMNSSSFTGSSTTEDLKKFVEELKKKEVRIDDAPYPGWACFEEAFFGRFFPHNLKEEKVREFLTLKQDSLNVHEYAFKFTQLSRYAIEMVKDIRSRMSLFVVSLDRAPSKEDLNLHILRVVVRTGGSKPLTCTKYCRNHSGIFRERSKDFFKCVQIGHFIRECPKSEKSDGNGGNRAMSSSAAPPERAVPRGATSGADAGTNHLYALNNRQEQENSPNVATVMIGVFNFDVYAC</sequence>
<protein>
    <submittedName>
        <fullName evidence="4">Uncharacterized protein LOC107001202</fullName>
    </submittedName>
</protein>
<dbReference type="RefSeq" id="XP_015054831.1">
    <property type="nucleotide sequence ID" value="XM_015199345.1"/>
</dbReference>
<gene>
    <name evidence="4" type="primary">LOC107001202</name>
</gene>
<evidence type="ECO:0000313" key="3">
    <source>
        <dbReference type="Proteomes" id="UP000694930"/>
    </source>
</evidence>
<proteinExistence type="predicted"/>
<dbReference type="InterPro" id="IPR005162">
    <property type="entry name" value="Retrotrans_gag_dom"/>
</dbReference>
<dbReference type="Gene3D" id="4.10.60.10">
    <property type="entry name" value="Zinc finger, CCHC-type"/>
    <property type="match status" value="1"/>
</dbReference>
<feature type="region of interest" description="Disordered" evidence="1">
    <location>
        <begin position="195"/>
        <end position="225"/>
    </location>
</feature>
<name>A0ABM1FCD1_SOLPN</name>
<reference evidence="3" key="1">
    <citation type="journal article" date="2014" name="Nat. Genet.">
        <title>The genome of the stress-tolerant wild tomato species Solanum pennellii.</title>
        <authorList>
            <person name="Bolger A."/>
            <person name="Scossa F."/>
            <person name="Bolger M.E."/>
            <person name="Lanz C."/>
            <person name="Maumus F."/>
            <person name="Tohge T."/>
            <person name="Quesneville H."/>
            <person name="Alseekh S."/>
            <person name="Sorensen I."/>
            <person name="Lichtenstein G."/>
            <person name="Fich E.A."/>
            <person name="Conte M."/>
            <person name="Keller H."/>
            <person name="Schneeberger K."/>
            <person name="Schwacke R."/>
            <person name="Ofner I."/>
            <person name="Vrebalov J."/>
            <person name="Xu Y."/>
            <person name="Osorio S."/>
            <person name="Aflitos S.A."/>
            <person name="Schijlen E."/>
            <person name="Jimenez-Gomez J.M."/>
            <person name="Ryngajllo M."/>
            <person name="Kimura S."/>
            <person name="Kumar R."/>
            <person name="Koenig D."/>
            <person name="Headland L.R."/>
            <person name="Maloof J.N."/>
            <person name="Sinha N."/>
            <person name="van Ham R.C."/>
            <person name="Lankhorst R.K."/>
            <person name="Mao L."/>
            <person name="Vogel A."/>
            <person name="Arsova B."/>
            <person name="Panstruga R."/>
            <person name="Fei Z."/>
            <person name="Rose J.K."/>
            <person name="Zamir D."/>
            <person name="Carrari F."/>
            <person name="Giovannoni J.J."/>
            <person name="Weigel D."/>
            <person name="Usadel B."/>
            <person name="Fernie A.R."/>
        </authorList>
    </citation>
    <scope>NUCLEOTIDE SEQUENCE [LARGE SCALE GENOMIC DNA]</scope>
    <source>
        <strain evidence="3">cv. LA0716</strain>
    </source>
</reference>
<evidence type="ECO:0000313" key="4">
    <source>
        <dbReference type="RefSeq" id="XP_015054831.1"/>
    </source>
</evidence>
<organism evidence="3 4">
    <name type="scientific">Solanum pennellii</name>
    <name type="common">Tomato</name>
    <name type="synonym">Lycopersicon pennellii</name>
    <dbReference type="NCBI Taxonomy" id="28526"/>
    <lineage>
        <taxon>Eukaryota</taxon>
        <taxon>Viridiplantae</taxon>
        <taxon>Streptophyta</taxon>
        <taxon>Embryophyta</taxon>
        <taxon>Tracheophyta</taxon>
        <taxon>Spermatophyta</taxon>
        <taxon>Magnoliopsida</taxon>
        <taxon>eudicotyledons</taxon>
        <taxon>Gunneridae</taxon>
        <taxon>Pentapetalae</taxon>
        <taxon>asterids</taxon>
        <taxon>lamiids</taxon>
        <taxon>Solanales</taxon>
        <taxon>Solanaceae</taxon>
        <taxon>Solanoideae</taxon>
        <taxon>Solaneae</taxon>
        <taxon>Solanum</taxon>
        <taxon>Solanum subgen. Lycopersicon</taxon>
    </lineage>
</organism>
<accession>A0ABM1FCD1</accession>
<evidence type="ECO:0000259" key="2">
    <source>
        <dbReference type="Pfam" id="PF03732"/>
    </source>
</evidence>
<reference evidence="4" key="2">
    <citation type="submission" date="2025-08" db="UniProtKB">
        <authorList>
            <consortium name="RefSeq"/>
        </authorList>
    </citation>
    <scope>IDENTIFICATION</scope>
</reference>
<dbReference type="Proteomes" id="UP000694930">
    <property type="component" value="Chromosome 10"/>
</dbReference>
<keyword evidence="3" id="KW-1185">Reference proteome</keyword>
<dbReference type="Pfam" id="PF03732">
    <property type="entry name" value="Retrotrans_gag"/>
    <property type="match status" value="1"/>
</dbReference>